<dbReference type="Proteomes" id="UP000095280">
    <property type="component" value="Unplaced"/>
</dbReference>
<evidence type="ECO:0000313" key="2">
    <source>
        <dbReference type="Proteomes" id="UP000095280"/>
    </source>
</evidence>
<keyword evidence="2" id="KW-1185">Reference proteome</keyword>
<reference evidence="3" key="1">
    <citation type="submission" date="2016-11" db="UniProtKB">
        <authorList>
            <consortium name="WormBaseParasite"/>
        </authorList>
    </citation>
    <scope>IDENTIFICATION</scope>
</reference>
<proteinExistence type="predicted"/>
<accession>A0A1I8FQJ5</accession>
<dbReference type="WBParaSite" id="maker-unitig_43652-snap-gene-0.2-mRNA-1">
    <property type="protein sequence ID" value="maker-unitig_43652-snap-gene-0.2-mRNA-1"/>
    <property type="gene ID" value="maker-unitig_43652-snap-gene-0.2"/>
</dbReference>
<organism evidence="2 3">
    <name type="scientific">Macrostomum lignano</name>
    <dbReference type="NCBI Taxonomy" id="282301"/>
    <lineage>
        <taxon>Eukaryota</taxon>
        <taxon>Metazoa</taxon>
        <taxon>Spiralia</taxon>
        <taxon>Lophotrochozoa</taxon>
        <taxon>Platyhelminthes</taxon>
        <taxon>Rhabditophora</taxon>
        <taxon>Macrostomorpha</taxon>
        <taxon>Macrostomida</taxon>
        <taxon>Macrostomidae</taxon>
        <taxon>Macrostomum</taxon>
    </lineage>
</organism>
<evidence type="ECO:0000313" key="3">
    <source>
        <dbReference type="WBParaSite" id="maker-unitig_43652-snap-gene-0.2-mRNA-1"/>
    </source>
</evidence>
<feature type="region of interest" description="Disordered" evidence="1">
    <location>
        <begin position="1"/>
        <end position="48"/>
    </location>
</feature>
<dbReference type="AlphaFoldDB" id="A0A1I8FQJ5"/>
<name>A0A1I8FQJ5_9PLAT</name>
<feature type="compositionally biased region" description="Pro residues" evidence="1">
    <location>
        <begin position="1"/>
        <end position="13"/>
    </location>
</feature>
<sequence length="163" mass="17750">MNSRLPPPPPPAPEDGSDGRPMPRSPVGAARFAAAGAGPYRRSQSSDRRLLRRADRAIRHGHSIELAAYRKRIGIGKLTPVLRHGKTRQCSMSGTARRRMEGGRGVAVAFGASELMASRNFSTSPLVLLLLLLAGLHRFCWAESRKRPTLIHQLPTGTEEGLL</sequence>
<evidence type="ECO:0000256" key="1">
    <source>
        <dbReference type="SAM" id="MobiDB-lite"/>
    </source>
</evidence>
<feature type="compositionally biased region" description="Low complexity" evidence="1">
    <location>
        <begin position="28"/>
        <end position="43"/>
    </location>
</feature>
<protein>
    <submittedName>
        <fullName evidence="3">Uncharacterized protein</fullName>
    </submittedName>
</protein>